<dbReference type="STRING" id="1442369.A0A0D2I590"/>
<feature type="compositionally biased region" description="Low complexity" evidence="1">
    <location>
        <begin position="762"/>
        <end position="772"/>
    </location>
</feature>
<evidence type="ECO:0000313" key="2">
    <source>
        <dbReference type="EMBL" id="KIX00974.1"/>
    </source>
</evidence>
<feature type="region of interest" description="Disordered" evidence="1">
    <location>
        <begin position="121"/>
        <end position="189"/>
    </location>
</feature>
<dbReference type="HOGENOM" id="CLU_013291_0_0_1"/>
<feature type="compositionally biased region" description="Polar residues" evidence="1">
    <location>
        <begin position="682"/>
        <end position="700"/>
    </location>
</feature>
<feature type="compositionally biased region" description="Basic and acidic residues" evidence="1">
    <location>
        <begin position="313"/>
        <end position="330"/>
    </location>
</feature>
<dbReference type="OrthoDB" id="193499at2759"/>
<evidence type="ECO:0000256" key="1">
    <source>
        <dbReference type="SAM" id="MobiDB-lite"/>
    </source>
</evidence>
<keyword evidence="3" id="KW-1185">Reference proteome</keyword>
<sequence length="901" mass="97856">MAESTSSALLPAFGVRDLNGSKAPPGIVQITGGQYDTTIRSQPDAVLSYIDDDDGDVITVGSSFELEQRLDEPARHSVLPVSPAFPTGRESKENKMMMHIFDIKHTSGSLAVWREHEAYTTKSLGRQDSPRSSRDAAVQHGSALHTKPSLTQNATIPSQPNAATNRRPQTASDKASTGVSSESKSEIPTYERDISTQLDKALTGVFNGLEPHLVPIADFLETTAEGLRKVAEKTAEQDNTPAEVVLSGFKNILAEVGEMGLEFLAALDEEYQQDKAQKISTASKPAPQPVTQQGPVETATKRVSFVEIPPPPVEKKPEPLKDLDHNDRKVFGTNTSLYAHRSQQPILADPPFRTKPQPPVFPRDIQRASQLDPSKSSILDQEPSDPDFSTRYPPLLSLRKAKSVSGLHDKSQNPDVSQRPSMNTSSALSRYPSIAQLNEQIRFPSKSKPTPKPTTVGNGSMNAGIPVGTSKPVTTNSYKKPGVEDDVNTETSPKEGMKPEAGPGEDSPVFPTWLPGAWPEQRTKDSTTVLPTTEASGIQTLTKAPRNSVAPPREHLADGLSHRISSPFSDTYSRETPPPHFPKRHQTVTGINPAARLNGPFNPLDSLSRLSSLQPRHQKSQPNLSRVNTNSETLTKEPPVVFPQRSRTVNYTDRYRPVAFNYPRPNSFDSHLKDGLGRPTASLRSSAESTPTTSSHSENTIVPKITTRPQDIHHPRSQRMFPQPPAAGQRPQSSVFSPPPPASLQSRHPRPMKSEPYLPRMTSTNTTSSSTSLYPPAPAPIVAEPPANMSPTFTLSPITSPRGRSGIPPPPPTASSRVDDCVKILKGMGYGTSDANEMSRLNVYAGATAGNVEDAIEMIEEDREAARELAKHKDVGERARIGPPGDSVCLSVDHLGQVDME</sequence>
<feature type="compositionally biased region" description="Polar residues" evidence="1">
    <location>
        <begin position="608"/>
        <end position="633"/>
    </location>
</feature>
<dbReference type="EMBL" id="KN847482">
    <property type="protein sequence ID" value="KIX00974.1"/>
    <property type="molecule type" value="Genomic_DNA"/>
</dbReference>
<accession>A0A0D2I590</accession>
<dbReference type="GeneID" id="25298111"/>
<evidence type="ECO:0000313" key="3">
    <source>
        <dbReference type="Proteomes" id="UP000053617"/>
    </source>
</evidence>
<feature type="region of interest" description="Disordered" evidence="1">
    <location>
        <begin position="279"/>
        <end position="298"/>
    </location>
</feature>
<dbReference type="Proteomes" id="UP000053617">
    <property type="component" value="Unassembled WGS sequence"/>
</dbReference>
<reference evidence="2 3" key="1">
    <citation type="submission" date="2015-01" db="EMBL/GenBank/DDBJ databases">
        <title>The Genome Sequence of Rhinocladiella mackenzie CBS 650.93.</title>
        <authorList>
            <consortium name="The Broad Institute Genomics Platform"/>
            <person name="Cuomo C."/>
            <person name="de Hoog S."/>
            <person name="Gorbushina A."/>
            <person name="Stielow B."/>
            <person name="Teixiera M."/>
            <person name="Abouelleil A."/>
            <person name="Chapman S.B."/>
            <person name="Priest M."/>
            <person name="Young S.K."/>
            <person name="Wortman J."/>
            <person name="Nusbaum C."/>
            <person name="Birren B."/>
        </authorList>
    </citation>
    <scope>NUCLEOTIDE SEQUENCE [LARGE SCALE GENOMIC DNA]</scope>
    <source>
        <strain evidence="2 3">CBS 650.93</strain>
    </source>
</reference>
<dbReference type="RefSeq" id="XP_013268110.1">
    <property type="nucleotide sequence ID" value="XM_013412656.1"/>
</dbReference>
<feature type="region of interest" description="Disordered" evidence="1">
    <location>
        <begin position="797"/>
        <end position="817"/>
    </location>
</feature>
<feature type="compositionally biased region" description="Polar residues" evidence="1">
    <location>
        <begin position="332"/>
        <end position="345"/>
    </location>
</feature>
<organism evidence="2 3">
    <name type="scientific">Rhinocladiella mackenziei CBS 650.93</name>
    <dbReference type="NCBI Taxonomy" id="1442369"/>
    <lineage>
        <taxon>Eukaryota</taxon>
        <taxon>Fungi</taxon>
        <taxon>Dikarya</taxon>
        <taxon>Ascomycota</taxon>
        <taxon>Pezizomycotina</taxon>
        <taxon>Eurotiomycetes</taxon>
        <taxon>Chaetothyriomycetidae</taxon>
        <taxon>Chaetothyriales</taxon>
        <taxon>Herpotrichiellaceae</taxon>
        <taxon>Rhinocladiella</taxon>
    </lineage>
</organism>
<feature type="compositionally biased region" description="Polar residues" evidence="1">
    <location>
        <begin position="279"/>
        <end position="295"/>
    </location>
</feature>
<feature type="compositionally biased region" description="Polar residues" evidence="1">
    <location>
        <begin position="526"/>
        <end position="542"/>
    </location>
</feature>
<name>A0A0D2I590_9EURO</name>
<dbReference type="AlphaFoldDB" id="A0A0D2I590"/>
<dbReference type="VEuPathDB" id="FungiDB:Z518_10040"/>
<gene>
    <name evidence="2" type="ORF">Z518_10040</name>
</gene>
<protein>
    <submittedName>
        <fullName evidence="2">Uncharacterized protein</fullName>
    </submittedName>
</protein>
<feature type="compositionally biased region" description="Polar residues" evidence="1">
    <location>
        <begin position="148"/>
        <end position="182"/>
    </location>
</feature>
<feature type="compositionally biased region" description="Polar residues" evidence="1">
    <location>
        <begin position="367"/>
        <end position="379"/>
    </location>
</feature>
<feature type="region of interest" description="Disordered" evidence="1">
    <location>
        <begin position="308"/>
        <end position="773"/>
    </location>
</feature>
<proteinExistence type="predicted"/>
<feature type="compositionally biased region" description="Polar residues" evidence="1">
    <location>
        <begin position="413"/>
        <end position="428"/>
    </location>
</feature>
<feature type="compositionally biased region" description="Basic and acidic residues" evidence="1">
    <location>
        <begin position="552"/>
        <end position="561"/>
    </location>
</feature>